<dbReference type="VEuPathDB" id="VectorBase:ASIC003929"/>
<gene>
    <name evidence="2" type="ORF">ZHAS_00003929</name>
</gene>
<dbReference type="EMBL" id="ATLV01012448">
    <property type="status" value="NOT_ANNOTATED_CDS"/>
    <property type="molecule type" value="Genomic_DNA"/>
</dbReference>
<evidence type="ECO:0000256" key="1">
    <source>
        <dbReference type="SAM" id="MobiDB-lite"/>
    </source>
</evidence>
<proteinExistence type="predicted"/>
<reference evidence="2 4" key="1">
    <citation type="journal article" date="2014" name="BMC Genomics">
        <title>Genome sequence of Anopheles sinensis provides insight into genetics basis of mosquito competence for malaria parasites.</title>
        <authorList>
            <person name="Zhou D."/>
            <person name="Zhang D."/>
            <person name="Ding G."/>
            <person name="Shi L."/>
            <person name="Hou Q."/>
            <person name="Ye Y."/>
            <person name="Xu Y."/>
            <person name="Zhou H."/>
            <person name="Xiong C."/>
            <person name="Li S."/>
            <person name="Yu J."/>
            <person name="Hong S."/>
            <person name="Yu X."/>
            <person name="Zou P."/>
            <person name="Chen C."/>
            <person name="Chang X."/>
            <person name="Wang W."/>
            <person name="Lv Y."/>
            <person name="Sun Y."/>
            <person name="Ma L."/>
            <person name="Shen B."/>
            <person name="Zhu C."/>
        </authorList>
    </citation>
    <scope>NUCLEOTIDE SEQUENCE [LARGE SCALE GENOMIC DNA]</scope>
</reference>
<dbReference type="EnsemblMetazoa" id="ASIC003929-RA">
    <property type="protein sequence ID" value="ASIC003929-PA"/>
    <property type="gene ID" value="ASIC003929"/>
</dbReference>
<organism evidence="2">
    <name type="scientific">Anopheles sinensis</name>
    <name type="common">Mosquito</name>
    <dbReference type="NCBI Taxonomy" id="74873"/>
    <lineage>
        <taxon>Eukaryota</taxon>
        <taxon>Metazoa</taxon>
        <taxon>Ecdysozoa</taxon>
        <taxon>Arthropoda</taxon>
        <taxon>Hexapoda</taxon>
        <taxon>Insecta</taxon>
        <taxon>Pterygota</taxon>
        <taxon>Neoptera</taxon>
        <taxon>Endopterygota</taxon>
        <taxon>Diptera</taxon>
        <taxon>Nematocera</taxon>
        <taxon>Culicoidea</taxon>
        <taxon>Culicidae</taxon>
        <taxon>Anophelinae</taxon>
        <taxon>Anopheles</taxon>
    </lineage>
</organism>
<dbReference type="Proteomes" id="UP000030765">
    <property type="component" value="Unassembled WGS sequence"/>
</dbReference>
<feature type="region of interest" description="Disordered" evidence="1">
    <location>
        <begin position="1"/>
        <end position="66"/>
    </location>
</feature>
<keyword evidence="4" id="KW-1185">Reference proteome</keyword>
<evidence type="ECO:0000313" key="2">
    <source>
        <dbReference type="EMBL" id="KFB36770.1"/>
    </source>
</evidence>
<sequence length="66" mass="6371">MTDSMEMSAAAAGENNVGQNASGAPVGGVPGQATGPGGGGGLRGGNTTSPPDQRASVYDMNYEISV</sequence>
<reference evidence="3" key="2">
    <citation type="submission" date="2020-05" db="UniProtKB">
        <authorList>
            <consortium name="EnsemblMetazoa"/>
        </authorList>
    </citation>
    <scope>IDENTIFICATION</scope>
</reference>
<evidence type="ECO:0000313" key="3">
    <source>
        <dbReference type="EnsemblMetazoa" id="ASIC003929-PA"/>
    </source>
</evidence>
<protein>
    <submittedName>
        <fullName evidence="2 3">Uncharacterized protein</fullName>
    </submittedName>
</protein>
<accession>A0A084VFM6</accession>
<evidence type="ECO:0000313" key="4">
    <source>
        <dbReference type="Proteomes" id="UP000030765"/>
    </source>
</evidence>
<name>A0A084VFM6_ANOSI</name>
<dbReference type="AlphaFoldDB" id="A0A084VFM6"/>
<feature type="compositionally biased region" description="Gly residues" evidence="1">
    <location>
        <begin position="25"/>
        <end position="44"/>
    </location>
</feature>
<dbReference type="EMBL" id="KE524793">
    <property type="protein sequence ID" value="KFB36770.1"/>
    <property type="molecule type" value="Genomic_DNA"/>
</dbReference>